<dbReference type="CDD" id="cd00667">
    <property type="entry name" value="ring_hydroxylating_dioxygenases_beta"/>
    <property type="match status" value="1"/>
</dbReference>
<dbReference type="Proteomes" id="UP001168540">
    <property type="component" value="Unassembled WGS sequence"/>
</dbReference>
<protein>
    <submittedName>
        <fullName evidence="3">3-phenylpropionate/cinnamic acid dioxygenase subunit beta</fullName>
        <ecNumber evidence="3">1.14.12.19</ecNumber>
    </submittedName>
</protein>
<evidence type="ECO:0000313" key="4">
    <source>
        <dbReference type="Proteomes" id="UP001168540"/>
    </source>
</evidence>
<comment type="similarity">
    <text evidence="1">Belongs to the bacterial ring-hydroxylating dioxygenase beta subunit family.</text>
</comment>
<proteinExistence type="inferred from homology"/>
<dbReference type="RefSeq" id="WP_289831064.1">
    <property type="nucleotide sequence ID" value="NZ_JAUEDK010000032.1"/>
</dbReference>
<dbReference type="PANTHER" id="PTHR41534:SF2">
    <property type="entry name" value="3-PHENYLPROPIONATE_CINNAMIC ACID DIOXYGENASE SUBUNIT BETA"/>
    <property type="match status" value="1"/>
</dbReference>
<dbReference type="SUPFAM" id="SSF54427">
    <property type="entry name" value="NTF2-like"/>
    <property type="match status" value="1"/>
</dbReference>
<dbReference type="InterPro" id="IPR054881">
    <property type="entry name" value="3PPDioc_HcaF"/>
</dbReference>
<dbReference type="Gene3D" id="3.10.450.50">
    <property type="match status" value="1"/>
</dbReference>
<gene>
    <name evidence="3" type="ORF">QU481_16165</name>
</gene>
<dbReference type="Pfam" id="PF00866">
    <property type="entry name" value="Ring_hydroxyl_B"/>
    <property type="match status" value="1"/>
</dbReference>
<dbReference type="EC" id="1.14.12.19" evidence="3"/>
<evidence type="ECO:0000313" key="3">
    <source>
        <dbReference type="EMBL" id="MDN0076409.1"/>
    </source>
</evidence>
<sequence>MNAPTSTRHTQMVARELRDEIEHFLLIEAELLDDWKFRDWLGLLSDDVEYLMRTTTNAQTRDRRKSVAPPTTWIFNDGKFHLERRVARLETGMAWAEEPPSRTRHLITNLRVRPTDTEGEYEVRLNYLLYRAQKERDETFYAGMRLDRVRKADSPLGWVLCRRETTLDQVVVNSHNLSVFF</sequence>
<evidence type="ECO:0000256" key="2">
    <source>
        <dbReference type="ARBA" id="ARBA00023002"/>
    </source>
</evidence>
<dbReference type="EMBL" id="JAUEDK010000032">
    <property type="protein sequence ID" value="MDN0076409.1"/>
    <property type="molecule type" value="Genomic_DNA"/>
</dbReference>
<dbReference type="NCBIfam" id="NF007479">
    <property type="entry name" value="PRK10069.1"/>
    <property type="match status" value="1"/>
</dbReference>
<keyword evidence="2 3" id="KW-0560">Oxidoreductase</keyword>
<accession>A0ABT7XRI5</accession>
<dbReference type="NCBIfam" id="NF042947">
    <property type="entry name" value="3PPDioc_HcaF"/>
    <property type="match status" value="1"/>
</dbReference>
<keyword evidence="4" id="KW-1185">Reference proteome</keyword>
<keyword evidence="3" id="KW-0223">Dioxygenase</keyword>
<dbReference type="InterPro" id="IPR000391">
    <property type="entry name" value="Rng_hydr_dOase-bsu"/>
</dbReference>
<dbReference type="InterPro" id="IPR032710">
    <property type="entry name" value="NTF2-like_dom_sf"/>
</dbReference>
<evidence type="ECO:0000256" key="1">
    <source>
        <dbReference type="ARBA" id="ARBA00009570"/>
    </source>
</evidence>
<organism evidence="3 4">
    <name type="scientific">Crenobacter oryzisoli</name>
    <dbReference type="NCBI Taxonomy" id="3056844"/>
    <lineage>
        <taxon>Bacteria</taxon>
        <taxon>Pseudomonadati</taxon>
        <taxon>Pseudomonadota</taxon>
        <taxon>Betaproteobacteria</taxon>
        <taxon>Neisseriales</taxon>
        <taxon>Neisseriaceae</taxon>
        <taxon>Crenobacter</taxon>
    </lineage>
</organism>
<name>A0ABT7XRI5_9NEIS</name>
<dbReference type="PANTHER" id="PTHR41534">
    <property type="entry name" value="BLR3401 PROTEIN"/>
    <property type="match status" value="1"/>
</dbReference>
<reference evidence="3" key="1">
    <citation type="submission" date="2023-06" db="EMBL/GenBank/DDBJ databases">
        <authorList>
            <person name="Zhang S."/>
        </authorList>
    </citation>
    <scope>NUCLEOTIDE SEQUENCE</scope>
    <source>
        <strain evidence="3">SG2303</strain>
    </source>
</reference>
<comment type="caution">
    <text evidence="3">The sequence shown here is derived from an EMBL/GenBank/DDBJ whole genome shotgun (WGS) entry which is preliminary data.</text>
</comment>
<dbReference type="GO" id="GO:0008695">
    <property type="term" value="F:3-phenylpropionate dioxygenase activity"/>
    <property type="evidence" value="ECO:0007669"/>
    <property type="project" value="UniProtKB-EC"/>
</dbReference>